<reference evidence="1" key="1">
    <citation type="journal article" date="2018" name="PLoS Negl. Trop. Dis.">
        <title>Sialome diversity of ticks revealed by RNAseq of single tick salivary glands.</title>
        <authorList>
            <person name="Perner J."/>
            <person name="Kropackova S."/>
            <person name="Kopacek P."/>
            <person name="Ribeiro J.M."/>
        </authorList>
    </citation>
    <scope>NUCLEOTIDE SEQUENCE</scope>
    <source>
        <strain evidence="1">Siblings of single egg batch collected in Ceske Budejovice</strain>
        <tissue evidence="1">Salivary glands</tissue>
    </source>
</reference>
<evidence type="ECO:0000313" key="1">
    <source>
        <dbReference type="EMBL" id="JAR88332.1"/>
    </source>
</evidence>
<sequence length="209" mass="22048">MTVCWMCTTTGGACSVWVGSLALARAATLADHFHVLGIRSAQGAHHLDAASFCLVRPAAVRAARADARGHLDLLLRPAPGVLQVVSVLLLLARGRLIAERAAPAAAAAALVVVPVHWKALAPLAQVALARLGVVELGTAGRHSVLLVRIAHVHGLVVDEQFFHAAQETGGIAEVPMLESDGGHFLRETSDVEWRRYLEVFPGPLVDNAP</sequence>
<proteinExistence type="predicted"/>
<accession>A0A147BCZ1</accession>
<protein>
    <submittedName>
        <fullName evidence="1">Putative secreted protein</fullName>
    </submittedName>
</protein>
<name>A0A147BCZ1_IXORI</name>
<dbReference type="AlphaFoldDB" id="A0A147BCZ1"/>
<dbReference type="EMBL" id="GEGO01007072">
    <property type="protein sequence ID" value="JAR88332.1"/>
    <property type="molecule type" value="Transcribed_RNA"/>
</dbReference>
<organism evidence="1">
    <name type="scientific">Ixodes ricinus</name>
    <name type="common">Common tick</name>
    <name type="synonym">Acarus ricinus</name>
    <dbReference type="NCBI Taxonomy" id="34613"/>
    <lineage>
        <taxon>Eukaryota</taxon>
        <taxon>Metazoa</taxon>
        <taxon>Ecdysozoa</taxon>
        <taxon>Arthropoda</taxon>
        <taxon>Chelicerata</taxon>
        <taxon>Arachnida</taxon>
        <taxon>Acari</taxon>
        <taxon>Parasitiformes</taxon>
        <taxon>Ixodida</taxon>
        <taxon>Ixodoidea</taxon>
        <taxon>Ixodidae</taxon>
        <taxon>Ixodinae</taxon>
        <taxon>Ixodes</taxon>
    </lineage>
</organism>